<dbReference type="EC" id="2.4.-.-" evidence="2"/>
<protein>
    <submittedName>
        <fullName evidence="2">Glycosyltransferase</fullName>
        <ecNumber evidence="2">2.4.-.-</ecNumber>
    </submittedName>
</protein>
<keyword evidence="2" id="KW-0808">Transferase</keyword>
<keyword evidence="3" id="KW-1185">Reference proteome</keyword>
<dbReference type="GO" id="GO:0016757">
    <property type="term" value="F:glycosyltransferase activity"/>
    <property type="evidence" value="ECO:0007669"/>
    <property type="project" value="UniProtKB-KW"/>
</dbReference>
<reference evidence="2 3" key="1">
    <citation type="submission" date="2021-12" db="EMBL/GenBank/DDBJ databases">
        <title>Discovery of the Pendulisporaceae a myxobacterial family with distinct sporulation behavior and unique specialized metabolism.</title>
        <authorList>
            <person name="Garcia R."/>
            <person name="Popoff A."/>
            <person name="Bader C.D."/>
            <person name="Loehr J."/>
            <person name="Walesch S."/>
            <person name="Walt C."/>
            <person name="Boldt J."/>
            <person name="Bunk B."/>
            <person name="Haeckl F.J.F.P.J."/>
            <person name="Gunesch A.P."/>
            <person name="Birkelbach J."/>
            <person name="Nuebel U."/>
            <person name="Pietschmann T."/>
            <person name="Bach T."/>
            <person name="Mueller R."/>
        </authorList>
    </citation>
    <scope>NUCLEOTIDE SEQUENCE [LARGE SCALE GENOMIC DNA]</scope>
    <source>
        <strain evidence="2 3">MSr12523</strain>
    </source>
</reference>
<dbReference type="Proteomes" id="UP001379533">
    <property type="component" value="Chromosome"/>
</dbReference>
<sequence length="393" mass="43251">MGNIRVALLSKGDVHSVGGVQTSVQRLAHSLSEHGPFHVDMITLRPDLDGASRDGWFDETPSTTKDGVAHFELAPFCTSPDPSERGFAMHLALVELCRRRAYDLVHGFYASTAGFSAAYVAMERGLASVVSLRGNDIHRDIFHGSRLTHLRWALEHATQVTAVSREALHRADILSRCGNKGRCILNSVDPTAYHEGSTRPEMGSPVIGAMAKFRSKKGLTVLLRAFRLLLKDFPEAHLWLVGDIIDEEKESMHRAMDECGLGRRVTLTGFVPRHDALRFLRGMDVFVLPSLHEGCPNVLLEAMLAGAPIVATRVGAVPEMLVDGREGILVEPASVPSLHAGIVSMLRGDRSSFSRHARDAALTRFSPQRERDAFIEVYEEALRARVNPTRARS</sequence>
<keyword evidence="2" id="KW-0328">Glycosyltransferase</keyword>
<organism evidence="2 3">
    <name type="scientific">Pendulispora brunnea</name>
    <dbReference type="NCBI Taxonomy" id="2905690"/>
    <lineage>
        <taxon>Bacteria</taxon>
        <taxon>Pseudomonadati</taxon>
        <taxon>Myxococcota</taxon>
        <taxon>Myxococcia</taxon>
        <taxon>Myxococcales</taxon>
        <taxon>Sorangiineae</taxon>
        <taxon>Pendulisporaceae</taxon>
        <taxon>Pendulispora</taxon>
    </lineage>
</organism>
<dbReference type="Pfam" id="PF13439">
    <property type="entry name" value="Glyco_transf_4"/>
    <property type="match status" value="1"/>
</dbReference>
<proteinExistence type="predicted"/>
<dbReference type="PANTHER" id="PTHR12526:SF631">
    <property type="entry name" value="BLL6306 PROTEIN"/>
    <property type="match status" value="1"/>
</dbReference>
<evidence type="ECO:0000313" key="3">
    <source>
        <dbReference type="Proteomes" id="UP001379533"/>
    </source>
</evidence>
<gene>
    <name evidence="2" type="ORF">LZC95_02075</name>
</gene>
<name>A0ABZ2KAC1_9BACT</name>
<dbReference type="RefSeq" id="WP_394846235.1">
    <property type="nucleotide sequence ID" value="NZ_CP089982.1"/>
</dbReference>
<feature type="domain" description="Glycosyltransferase subfamily 4-like N-terminal" evidence="1">
    <location>
        <begin position="17"/>
        <end position="190"/>
    </location>
</feature>
<dbReference type="EMBL" id="CP089982">
    <property type="protein sequence ID" value="WXA95628.1"/>
    <property type="molecule type" value="Genomic_DNA"/>
</dbReference>
<dbReference type="InterPro" id="IPR028098">
    <property type="entry name" value="Glyco_trans_4-like_N"/>
</dbReference>
<dbReference type="SUPFAM" id="SSF53756">
    <property type="entry name" value="UDP-Glycosyltransferase/glycogen phosphorylase"/>
    <property type="match status" value="1"/>
</dbReference>
<evidence type="ECO:0000313" key="2">
    <source>
        <dbReference type="EMBL" id="WXA95628.1"/>
    </source>
</evidence>
<evidence type="ECO:0000259" key="1">
    <source>
        <dbReference type="Pfam" id="PF13439"/>
    </source>
</evidence>
<dbReference type="PANTHER" id="PTHR12526">
    <property type="entry name" value="GLYCOSYLTRANSFERASE"/>
    <property type="match status" value="1"/>
</dbReference>
<dbReference type="Pfam" id="PF13692">
    <property type="entry name" value="Glyco_trans_1_4"/>
    <property type="match status" value="1"/>
</dbReference>
<accession>A0ABZ2KAC1</accession>
<dbReference type="Gene3D" id="3.40.50.2000">
    <property type="entry name" value="Glycogen Phosphorylase B"/>
    <property type="match status" value="2"/>
</dbReference>